<keyword evidence="1" id="KW-0812">Transmembrane</keyword>
<comment type="caution">
    <text evidence="2">The sequence shown here is derived from an EMBL/GenBank/DDBJ whole genome shotgun (WGS) entry which is preliminary data.</text>
</comment>
<proteinExistence type="predicted"/>
<dbReference type="RefSeq" id="WP_188884315.1">
    <property type="nucleotide sequence ID" value="NZ_BMPF01000006.1"/>
</dbReference>
<feature type="transmembrane region" description="Helical" evidence="1">
    <location>
        <begin position="82"/>
        <end position="109"/>
    </location>
</feature>
<protein>
    <recommendedName>
        <fullName evidence="4">DUF456 domain-containing protein</fullName>
    </recommendedName>
</protein>
<dbReference type="Pfam" id="PF04306">
    <property type="entry name" value="DUF456"/>
    <property type="match status" value="1"/>
</dbReference>
<keyword evidence="3" id="KW-1185">Reference proteome</keyword>
<name>A0A830EYN3_9EURY</name>
<keyword evidence="1" id="KW-0472">Membrane</keyword>
<dbReference type="Proteomes" id="UP000628840">
    <property type="component" value="Unassembled WGS sequence"/>
</dbReference>
<dbReference type="AlphaFoldDB" id="A0A830EYN3"/>
<accession>A0A830EYN3</accession>
<dbReference type="OrthoDB" id="206263at2157"/>
<evidence type="ECO:0000313" key="2">
    <source>
        <dbReference type="EMBL" id="GGL42936.1"/>
    </source>
</evidence>
<reference evidence="2 3" key="1">
    <citation type="journal article" date="2019" name="Int. J. Syst. Evol. Microbiol.">
        <title>The Global Catalogue of Microorganisms (GCM) 10K type strain sequencing project: providing services to taxonomists for standard genome sequencing and annotation.</title>
        <authorList>
            <consortium name="The Broad Institute Genomics Platform"/>
            <consortium name="The Broad Institute Genome Sequencing Center for Infectious Disease"/>
            <person name="Wu L."/>
            <person name="Ma J."/>
        </authorList>
    </citation>
    <scope>NUCLEOTIDE SEQUENCE [LARGE SCALE GENOMIC DNA]</scope>
    <source>
        <strain evidence="2 3">JCM 19585</strain>
    </source>
</reference>
<keyword evidence="1" id="KW-1133">Transmembrane helix</keyword>
<gene>
    <name evidence="2" type="ORF">GCM10009037_28040</name>
</gene>
<organism evidence="2 3">
    <name type="scientific">Halarchaeum grantii</name>
    <dbReference type="NCBI Taxonomy" id="1193105"/>
    <lineage>
        <taxon>Archaea</taxon>
        <taxon>Methanobacteriati</taxon>
        <taxon>Methanobacteriota</taxon>
        <taxon>Stenosarchaea group</taxon>
        <taxon>Halobacteria</taxon>
        <taxon>Halobacteriales</taxon>
        <taxon>Halobacteriaceae</taxon>
    </lineage>
</organism>
<evidence type="ECO:0008006" key="4">
    <source>
        <dbReference type="Google" id="ProtNLM"/>
    </source>
</evidence>
<feature type="transmembrane region" description="Helical" evidence="1">
    <location>
        <begin position="129"/>
        <end position="154"/>
    </location>
</feature>
<feature type="transmembrane region" description="Helical" evidence="1">
    <location>
        <begin position="46"/>
        <end position="70"/>
    </location>
</feature>
<evidence type="ECO:0000313" key="3">
    <source>
        <dbReference type="Proteomes" id="UP000628840"/>
    </source>
</evidence>
<sequence>MDALVILAFGLLALGMVGSVLPLLPSGLVSLAGVAVYWWQTGDPGALVLAVLVALCVVATAVDWFGGALAGYAGGASTRTTVLAGVVGLLLLPLGGPIGIAIGVVGTIVVCEYRRHGDGEKSVRAALTASAGILVSALVQLLCTGVVFGALLLVHYA</sequence>
<dbReference type="EMBL" id="BMPF01000006">
    <property type="protein sequence ID" value="GGL42936.1"/>
    <property type="molecule type" value="Genomic_DNA"/>
</dbReference>
<evidence type="ECO:0000256" key="1">
    <source>
        <dbReference type="SAM" id="Phobius"/>
    </source>
</evidence>
<dbReference type="InterPro" id="IPR007403">
    <property type="entry name" value="DUF456"/>
</dbReference>